<evidence type="ECO:0000313" key="1">
    <source>
        <dbReference type="EMBL" id="JAD69013.1"/>
    </source>
</evidence>
<protein>
    <submittedName>
        <fullName evidence="1">Uncharacterized protein</fullName>
    </submittedName>
</protein>
<reference evidence="1" key="1">
    <citation type="submission" date="2014-09" db="EMBL/GenBank/DDBJ databases">
        <authorList>
            <person name="Magalhaes I.L.F."/>
            <person name="Oliveira U."/>
            <person name="Santos F.R."/>
            <person name="Vidigal T.H.D.A."/>
            <person name="Brescovit A.D."/>
            <person name="Santos A.J."/>
        </authorList>
    </citation>
    <scope>NUCLEOTIDE SEQUENCE</scope>
    <source>
        <tissue evidence="1">Shoot tissue taken approximately 20 cm above the soil surface</tissue>
    </source>
</reference>
<accession>A0A0A9C3H5</accession>
<dbReference type="AlphaFoldDB" id="A0A0A9C3H5"/>
<proteinExistence type="predicted"/>
<sequence length="23" mass="2768">MFVFYNSDMDLRAYNLLSRIELG</sequence>
<reference evidence="1" key="2">
    <citation type="journal article" date="2015" name="Data Brief">
        <title>Shoot transcriptome of the giant reed, Arundo donax.</title>
        <authorList>
            <person name="Barrero R.A."/>
            <person name="Guerrero F.D."/>
            <person name="Moolhuijzen P."/>
            <person name="Goolsby J.A."/>
            <person name="Tidwell J."/>
            <person name="Bellgard S.E."/>
            <person name="Bellgard M.I."/>
        </authorList>
    </citation>
    <scope>NUCLEOTIDE SEQUENCE</scope>
    <source>
        <tissue evidence="1">Shoot tissue taken approximately 20 cm above the soil surface</tissue>
    </source>
</reference>
<organism evidence="1">
    <name type="scientific">Arundo donax</name>
    <name type="common">Giant reed</name>
    <name type="synonym">Donax arundinaceus</name>
    <dbReference type="NCBI Taxonomy" id="35708"/>
    <lineage>
        <taxon>Eukaryota</taxon>
        <taxon>Viridiplantae</taxon>
        <taxon>Streptophyta</taxon>
        <taxon>Embryophyta</taxon>
        <taxon>Tracheophyta</taxon>
        <taxon>Spermatophyta</taxon>
        <taxon>Magnoliopsida</taxon>
        <taxon>Liliopsida</taxon>
        <taxon>Poales</taxon>
        <taxon>Poaceae</taxon>
        <taxon>PACMAD clade</taxon>
        <taxon>Arundinoideae</taxon>
        <taxon>Arundineae</taxon>
        <taxon>Arundo</taxon>
    </lineage>
</organism>
<dbReference type="EMBL" id="GBRH01228882">
    <property type="protein sequence ID" value="JAD69013.1"/>
    <property type="molecule type" value="Transcribed_RNA"/>
</dbReference>
<name>A0A0A9C3H5_ARUDO</name>